<sequence>MSPMKQKSNYDSSNYGEGVVPNVLATCYIVDTPGSLRGLHYCSTGANGAEWYS</sequence>
<evidence type="ECO:0000313" key="1">
    <source>
        <dbReference type="EMBL" id="SPN97318.1"/>
    </source>
</evidence>
<gene>
    <name evidence="1" type="ORF">DNG_00832</name>
</gene>
<proteinExistence type="predicted"/>
<protein>
    <submittedName>
        <fullName evidence="1">Uncharacterized protein</fullName>
    </submittedName>
</protein>
<evidence type="ECO:0000313" key="2">
    <source>
        <dbReference type="Proteomes" id="UP001187682"/>
    </source>
</evidence>
<dbReference type="AlphaFoldDB" id="A0AAE8SRM8"/>
<dbReference type="EMBL" id="ONZQ02000001">
    <property type="protein sequence ID" value="SPN97318.1"/>
    <property type="molecule type" value="Genomic_DNA"/>
</dbReference>
<accession>A0AAE8SRM8</accession>
<name>A0AAE8SRM8_9PEZI</name>
<keyword evidence="2" id="KW-1185">Reference proteome</keyword>
<dbReference type="Proteomes" id="UP001187682">
    <property type="component" value="Unassembled WGS sequence"/>
</dbReference>
<organism evidence="1 2">
    <name type="scientific">Cephalotrichum gorgonifer</name>
    <dbReference type="NCBI Taxonomy" id="2041049"/>
    <lineage>
        <taxon>Eukaryota</taxon>
        <taxon>Fungi</taxon>
        <taxon>Dikarya</taxon>
        <taxon>Ascomycota</taxon>
        <taxon>Pezizomycotina</taxon>
        <taxon>Sordariomycetes</taxon>
        <taxon>Hypocreomycetidae</taxon>
        <taxon>Microascales</taxon>
        <taxon>Microascaceae</taxon>
        <taxon>Cephalotrichum</taxon>
    </lineage>
</organism>
<comment type="caution">
    <text evidence="1">The sequence shown here is derived from an EMBL/GenBank/DDBJ whole genome shotgun (WGS) entry which is preliminary data.</text>
</comment>
<reference evidence="1" key="1">
    <citation type="submission" date="2018-03" db="EMBL/GenBank/DDBJ databases">
        <authorList>
            <person name="Guldener U."/>
        </authorList>
    </citation>
    <scope>NUCLEOTIDE SEQUENCE</scope>
</reference>